<evidence type="ECO:0000256" key="10">
    <source>
        <dbReference type="ARBA" id="ARBA00047785"/>
    </source>
</evidence>
<dbReference type="Proteomes" id="UP000244940">
    <property type="component" value="Unassembled WGS sequence"/>
</dbReference>
<dbReference type="EMBL" id="QEYD01000003">
    <property type="protein sequence ID" value="PWE30074.1"/>
    <property type="molecule type" value="Genomic_DNA"/>
</dbReference>
<protein>
    <recommendedName>
        <fullName evidence="8">L-ornithine N(alpha)-acyltransferase</fullName>
        <ecNumber evidence="7">2.3.2.30</ecNumber>
    </recommendedName>
</protein>
<dbReference type="PANTHER" id="PTHR37323">
    <property type="entry name" value="GCN5-RELATED N-ACETYLTRANSFERASE"/>
    <property type="match status" value="1"/>
</dbReference>
<evidence type="ECO:0000256" key="4">
    <source>
        <dbReference type="ARBA" id="ARBA00023098"/>
    </source>
</evidence>
<dbReference type="Gene3D" id="3.40.630.30">
    <property type="match status" value="1"/>
</dbReference>
<proteinExistence type="inferred from homology"/>
<evidence type="ECO:0000256" key="9">
    <source>
        <dbReference type="ARBA" id="ARBA00045724"/>
    </source>
</evidence>
<keyword evidence="3 11" id="KW-0808">Transferase</keyword>
<comment type="caution">
    <text evidence="11">The sequence shown here is derived from an EMBL/GenBank/DDBJ whole genome shotgun (WGS) entry which is preliminary data.</text>
</comment>
<dbReference type="EC" id="2.3.2.30" evidence="7"/>
<reference evidence="11 12" key="1">
    <citation type="submission" date="2018-05" db="EMBL/GenBank/DDBJ databases">
        <title>Pararhodobacter marina sp. nov., isolated from deep-sea water of the Indian Ocean.</title>
        <authorList>
            <person name="Lai Q.Sr."/>
            <person name="Liu X."/>
            <person name="Shao Z."/>
        </authorList>
    </citation>
    <scope>NUCLEOTIDE SEQUENCE [LARGE SCALE GENOMIC DNA]</scope>
    <source>
        <strain evidence="11 12">CIC4N-9</strain>
    </source>
</reference>
<dbReference type="SUPFAM" id="SSF55729">
    <property type="entry name" value="Acyl-CoA N-acyltransferases (Nat)"/>
    <property type="match status" value="1"/>
</dbReference>
<dbReference type="InterPro" id="IPR052351">
    <property type="entry name" value="Ornithine_N-alpha-AT"/>
</dbReference>
<evidence type="ECO:0000256" key="1">
    <source>
        <dbReference type="ARBA" id="ARBA00005189"/>
    </source>
</evidence>
<dbReference type="Pfam" id="PF13444">
    <property type="entry name" value="Acetyltransf_5"/>
    <property type="match status" value="1"/>
</dbReference>
<dbReference type="PANTHER" id="PTHR37323:SF1">
    <property type="entry name" value="L-ORNITHINE N(ALPHA)-ACYLTRANSFERASE"/>
    <property type="match status" value="1"/>
</dbReference>
<evidence type="ECO:0000256" key="7">
    <source>
        <dbReference type="ARBA" id="ARBA00039058"/>
    </source>
</evidence>
<accession>A0A2U2CE59</accession>
<keyword evidence="12" id="KW-1185">Reference proteome</keyword>
<gene>
    <name evidence="11" type="ORF">C4N9_05040</name>
</gene>
<evidence type="ECO:0000313" key="11">
    <source>
        <dbReference type="EMBL" id="PWE30074.1"/>
    </source>
</evidence>
<evidence type="ECO:0000313" key="12">
    <source>
        <dbReference type="Proteomes" id="UP000244940"/>
    </source>
</evidence>
<comment type="similarity">
    <text evidence="6">Belongs to the acetyltransferase family. OlsB subfamily.</text>
</comment>
<evidence type="ECO:0000256" key="3">
    <source>
        <dbReference type="ARBA" id="ARBA00022679"/>
    </source>
</evidence>
<dbReference type="OrthoDB" id="9787072at2"/>
<sequence length="282" mass="29278">MRHADFSTATSATTGAARDLAAAPIPATDPFGPPIRTGGRIVRLAGPGDMPGVLALRGRAFRGGAEDGDAYDRDCLHLWVGADAPGAPPLATLRILRHPDARALLSGYVAQHYDLCALARAGEAEGAETLELGRLCVEPGSGLGAGGGDLLRLLWAGVTRIAFGVGAGRLVGCTSFHSTDPASLDPAWSFLKTRAAGPSTLTPGRKAPEIYPFEAVPAQPGPEGQSQVPPLLRAYLSLGGWVSDHAVIDRDLGTCHVFTCVDIAAMPPARLRILRQMAGLTP</sequence>
<dbReference type="GO" id="GO:0006629">
    <property type="term" value="P:lipid metabolic process"/>
    <property type="evidence" value="ECO:0007669"/>
    <property type="project" value="UniProtKB-KW"/>
</dbReference>
<evidence type="ECO:0000256" key="2">
    <source>
        <dbReference type="ARBA" id="ARBA00022516"/>
    </source>
</evidence>
<dbReference type="AlphaFoldDB" id="A0A2U2CE59"/>
<dbReference type="RefSeq" id="WP_109532222.1">
    <property type="nucleotide sequence ID" value="NZ_QEYD01000003.1"/>
</dbReference>
<evidence type="ECO:0000256" key="5">
    <source>
        <dbReference type="ARBA" id="ARBA00023315"/>
    </source>
</evidence>
<evidence type="ECO:0000256" key="8">
    <source>
        <dbReference type="ARBA" id="ARBA00039866"/>
    </source>
</evidence>
<comment type="catalytic activity">
    <reaction evidence="10">
        <text>a (3R)-hydroxyacyl-[ACP] + L-ornithine = a lyso-ornithine lipid + holo-[ACP] + H(+)</text>
        <dbReference type="Rhea" id="RHEA:20633"/>
        <dbReference type="Rhea" id="RHEA-COMP:9685"/>
        <dbReference type="Rhea" id="RHEA-COMP:9945"/>
        <dbReference type="ChEBI" id="CHEBI:15378"/>
        <dbReference type="ChEBI" id="CHEBI:46911"/>
        <dbReference type="ChEBI" id="CHEBI:64479"/>
        <dbReference type="ChEBI" id="CHEBI:78827"/>
        <dbReference type="ChEBI" id="CHEBI:138482"/>
        <dbReference type="EC" id="2.3.2.30"/>
    </reaction>
    <physiologicalReaction direction="left-to-right" evidence="10">
        <dbReference type="Rhea" id="RHEA:20634"/>
    </physiologicalReaction>
</comment>
<comment type="pathway">
    <text evidence="1">Lipid metabolism.</text>
</comment>
<keyword evidence="2" id="KW-0444">Lipid biosynthesis</keyword>
<comment type="function">
    <text evidence="9">Catalyzes the first step in the biosynthesis of ornithine lipids, which are phosphorus-free membrane lipids. Catalyzes the 3-hydroxyacyl-acyl carrier protein-dependent acylation of ornithine to form lyso-ornithine lipid (LOL).</text>
</comment>
<keyword evidence="5 11" id="KW-0012">Acyltransferase</keyword>
<dbReference type="InterPro" id="IPR016181">
    <property type="entry name" value="Acyl_CoA_acyltransferase"/>
</dbReference>
<keyword evidence="4" id="KW-0443">Lipid metabolism</keyword>
<dbReference type="GO" id="GO:0043810">
    <property type="term" value="F:ornithine-acyl [acyl carrier protein] N-acyltransferase activity"/>
    <property type="evidence" value="ECO:0007669"/>
    <property type="project" value="UniProtKB-EC"/>
</dbReference>
<evidence type="ECO:0000256" key="6">
    <source>
        <dbReference type="ARBA" id="ARBA00038095"/>
    </source>
</evidence>
<name>A0A2U2CE59_9RHOB</name>
<organism evidence="11 12">
    <name type="scientific">Pararhodobacter marinus</name>
    <dbReference type="NCBI Taxonomy" id="2184063"/>
    <lineage>
        <taxon>Bacteria</taxon>
        <taxon>Pseudomonadati</taxon>
        <taxon>Pseudomonadota</taxon>
        <taxon>Alphaproteobacteria</taxon>
        <taxon>Rhodobacterales</taxon>
        <taxon>Paracoccaceae</taxon>
        <taxon>Pararhodobacter</taxon>
    </lineage>
</organism>
<dbReference type="GeneID" id="94364243"/>